<protein>
    <recommendedName>
        <fullName evidence="11">Ion transport domain-containing protein</fullName>
    </recommendedName>
</protein>
<dbReference type="GO" id="GO:0051480">
    <property type="term" value="P:regulation of cytosolic calcium ion concentration"/>
    <property type="evidence" value="ECO:0007669"/>
    <property type="project" value="TreeGrafter"/>
</dbReference>
<dbReference type="GO" id="GO:0034703">
    <property type="term" value="C:cation channel complex"/>
    <property type="evidence" value="ECO:0007669"/>
    <property type="project" value="TreeGrafter"/>
</dbReference>
<dbReference type="GO" id="GO:0015279">
    <property type="term" value="F:store-operated calcium channel activity"/>
    <property type="evidence" value="ECO:0007669"/>
    <property type="project" value="TreeGrafter"/>
</dbReference>
<keyword evidence="5" id="KW-0406">Ion transport</keyword>
<proteinExistence type="predicted"/>
<feature type="region of interest" description="Disordered" evidence="9">
    <location>
        <begin position="1357"/>
        <end position="1411"/>
    </location>
</feature>
<keyword evidence="3 10" id="KW-0812">Transmembrane</keyword>
<keyword evidence="6 10" id="KW-0472">Membrane</keyword>
<evidence type="ECO:0000256" key="3">
    <source>
        <dbReference type="ARBA" id="ARBA00022692"/>
    </source>
</evidence>
<feature type="transmembrane region" description="Helical" evidence="10">
    <location>
        <begin position="1075"/>
        <end position="1095"/>
    </location>
</feature>
<name>A0AAD3E028_9CHLO</name>
<feature type="coiled-coil region" evidence="8">
    <location>
        <begin position="1504"/>
        <end position="1576"/>
    </location>
</feature>
<feature type="transmembrane region" description="Helical" evidence="10">
    <location>
        <begin position="575"/>
        <end position="603"/>
    </location>
</feature>
<feature type="transmembrane region" description="Helical" evidence="10">
    <location>
        <begin position="768"/>
        <end position="789"/>
    </location>
</feature>
<evidence type="ECO:0000256" key="1">
    <source>
        <dbReference type="ARBA" id="ARBA00004141"/>
    </source>
</evidence>
<feature type="transmembrane region" description="Helical" evidence="10">
    <location>
        <begin position="1102"/>
        <end position="1122"/>
    </location>
</feature>
<evidence type="ECO:0000256" key="7">
    <source>
        <dbReference type="ARBA" id="ARBA00023303"/>
    </source>
</evidence>
<dbReference type="Pfam" id="PF00520">
    <property type="entry name" value="Ion_trans"/>
    <property type="match status" value="1"/>
</dbReference>
<keyword evidence="4 10" id="KW-1133">Transmembrane helix</keyword>
<evidence type="ECO:0000256" key="6">
    <source>
        <dbReference type="ARBA" id="ARBA00023136"/>
    </source>
</evidence>
<feature type="region of interest" description="Disordered" evidence="9">
    <location>
        <begin position="1205"/>
        <end position="1264"/>
    </location>
</feature>
<reference evidence="12 13" key="1">
    <citation type="journal article" date="2021" name="Sci. Rep.">
        <title>Genome sequencing of the multicellular alga Astrephomene provides insights into convergent evolution of germ-soma differentiation.</title>
        <authorList>
            <person name="Yamashita S."/>
            <person name="Yamamoto K."/>
            <person name="Matsuzaki R."/>
            <person name="Suzuki S."/>
            <person name="Yamaguchi H."/>
            <person name="Hirooka S."/>
            <person name="Minakuchi Y."/>
            <person name="Miyagishima S."/>
            <person name="Kawachi M."/>
            <person name="Toyoda A."/>
            <person name="Nozaki H."/>
        </authorList>
    </citation>
    <scope>NUCLEOTIDE SEQUENCE [LARGE SCALE GENOMIC DNA]</scope>
    <source>
        <strain evidence="12 13">NIES-4017</strain>
    </source>
</reference>
<feature type="region of interest" description="Disordered" evidence="9">
    <location>
        <begin position="905"/>
        <end position="982"/>
    </location>
</feature>
<comment type="subcellular location">
    <subcellularLocation>
        <location evidence="1">Membrane</location>
        <topology evidence="1">Multi-pass membrane protein</topology>
    </subcellularLocation>
</comment>
<evidence type="ECO:0000256" key="10">
    <source>
        <dbReference type="SAM" id="Phobius"/>
    </source>
</evidence>
<feature type="transmembrane region" description="Helical" evidence="10">
    <location>
        <begin position="624"/>
        <end position="644"/>
    </location>
</feature>
<evidence type="ECO:0000256" key="5">
    <source>
        <dbReference type="ARBA" id="ARBA00023065"/>
    </source>
</evidence>
<dbReference type="PANTHER" id="PTHR10117">
    <property type="entry name" value="TRANSIENT RECEPTOR POTENTIAL CHANNEL"/>
    <property type="match status" value="1"/>
</dbReference>
<evidence type="ECO:0000256" key="9">
    <source>
        <dbReference type="SAM" id="MobiDB-lite"/>
    </source>
</evidence>
<feature type="transmembrane region" description="Helical" evidence="10">
    <location>
        <begin position="690"/>
        <end position="710"/>
    </location>
</feature>
<dbReference type="Proteomes" id="UP001054857">
    <property type="component" value="Unassembled WGS sequence"/>
</dbReference>
<accession>A0AAD3E028</accession>
<dbReference type="GO" id="GO:0005886">
    <property type="term" value="C:plasma membrane"/>
    <property type="evidence" value="ECO:0007669"/>
    <property type="project" value="TreeGrafter"/>
</dbReference>
<dbReference type="InterPro" id="IPR002153">
    <property type="entry name" value="TRPC_channel"/>
</dbReference>
<feature type="transmembrane region" description="Helical" evidence="10">
    <location>
        <begin position="834"/>
        <end position="859"/>
    </location>
</feature>
<dbReference type="EMBL" id="BMAR01000032">
    <property type="protein sequence ID" value="GFR49793.1"/>
    <property type="molecule type" value="Genomic_DNA"/>
</dbReference>
<feature type="region of interest" description="Disordered" evidence="9">
    <location>
        <begin position="38"/>
        <end position="60"/>
    </location>
</feature>
<keyword evidence="7" id="KW-0407">Ion channel</keyword>
<feature type="domain" description="Ion transport" evidence="11">
    <location>
        <begin position="629"/>
        <end position="859"/>
    </location>
</feature>
<evidence type="ECO:0000256" key="2">
    <source>
        <dbReference type="ARBA" id="ARBA00022448"/>
    </source>
</evidence>
<dbReference type="PANTHER" id="PTHR10117:SF54">
    <property type="entry name" value="TRANSIENT RECEPTOR POTENTIAL-GAMMA PROTEIN"/>
    <property type="match status" value="1"/>
</dbReference>
<feature type="compositionally biased region" description="Polar residues" evidence="9">
    <location>
        <begin position="1311"/>
        <end position="1320"/>
    </location>
</feature>
<feature type="compositionally biased region" description="Low complexity" evidence="9">
    <location>
        <begin position="1205"/>
        <end position="1222"/>
    </location>
</feature>
<evidence type="ECO:0000313" key="13">
    <source>
        <dbReference type="Proteomes" id="UP001054857"/>
    </source>
</evidence>
<evidence type="ECO:0000256" key="8">
    <source>
        <dbReference type="SAM" id="Coils"/>
    </source>
</evidence>
<sequence length="1603" mass="178926">MGPRLPSTNQELPAPRAPMPAALDIQAGSASITEASFTSGVRPSPMMQPGGDVLDSSGKVPTPGHAACLVETRLASGIQDGGHQQLTSRHAAVSDEALADPVLQKFGLQELLVHCSDRDSSELFPLEPERLFTFPHGDSRGGSQLALWDTAPALLHDNDPFFGREVFSFTAFQDHRSLGRSDYLEVTFLEQMQLYVLLESSSKVPKWLVEDFKCLPDNFVKVNVYAPAEEQRGPWLSTTSKSLAVWVRRHQCAPGFRYTFGAPQGKEGCGFTYLLAWRRLVEGEEVEKAPEIRHEPISRWIERRFKDGVRSRRPLAEETKPSPEEVLADIGGWLLNMVKKNRLNLQYMVEAYREFAESAKAPFCVTVDGKQQLLTSVAASKSTWRSFMRLVEVGVEIDAATFRFVLESSSTLPLSGYLSVQHFVLSYLVRHRNPIAAAMAFAQELDVAGAVLTNGEARKWRELAIKLRAVAVELLGCLEMPGAAPERQVEIIRPVLNPERITRSISETSPLQIAYDTVDLDFMSAPVVQGFMQSKWLAAAGTGQSSSSTQVPSEGVELWTLLLHILTARCQDRGLWQYASFLPILTAAGFMGTVSQPFTWLYWRIAFIVHHGSRSYFDSPQGRWVFKLFLEVFFLYVFHHVQLMTDESRLVWQHVVLVLYIAGMVVDEVQELMHQYHGCLKRYYSSGFNVLEALLVAILVACVGLKLAMWGLPGGQSDPRWEDVRMAKELLIGTASILVWARLLQYLIPLHDGVGSLLMVISQMIREVLKFSLPGVVLMIGVAFSFFSVFRSHGIPELTSFPMVLLQLFRTFVGETMFDLYTEESQPYSLYGSILTMLYTLMATVVMANLLIALMSYHYKPEQFDKQSRFQAAEQLQHYEYMVDCRLLGAPFSLPLLLLSRMPSSTLRKDDPSQGQGACQNGPPYTRTQYGPRPNGMQQRGRPSEQLGNRHHAPNTGTKYGPRPGGMPPRGGPLQHTDPGADKEYPTGFNALPYLVYLLTVYPVLMVLSWALYFAVAPYCIVYFTFWGYRKWIKDSAPAPAAKERYPCWRSRLHGLVSRLRQLLATPWYLATRPFWLVVGVVLYLGLYGTVLLVLRLGVCKWAAKVAFNIYAVLVGWAEPYIPRRFRLQRIPYLEEMRDEMAMESELDRAVWQEYMRKPAAREGPPQPTPSGDDSKPSLNPLHQLSPSLLRNDFPVVPRRWMMPSSTLASSTSAESSKPTAPDDGSKPSSDAPEPQQQPCSTTDPDHPKPFGAMRGIASRPLSSSLAHSTAFFGGRLPYRLNEPSPTLAAITSEPTAPDDGSKPSSDAPEPQQQPCSTTDPARPKPFRAISQVPAKPPLSLLFHNAAFLGNVSGPSSTFPGATSAETPKHAAPGDAPKPSSDAPEPQRKSGSTTEAAPKAGGDGKRSRMRPFRRLLLDSETWVPGRDVRLPYGCRFRRSDTAEERITLTDLKLALRNAGFTMSEVDLAVKGRLSRDKVTELEEQEKQVDWGMLANVEQIELETRSVVVEQLAQVQEELQKAMKEQLAQIGEELQKTMEEQHQVHVSKQQEEHRKAAENQHAQMRKLEAAVVDLRRLTVLRLRRSAGRARRGRQAGSVEGVDGS</sequence>
<keyword evidence="2" id="KW-0813">Transport</keyword>
<feature type="region of interest" description="Disordered" evidence="9">
    <location>
        <begin position="1276"/>
        <end position="1333"/>
    </location>
</feature>
<gene>
    <name evidence="12" type="ORF">Agub_g11731</name>
</gene>
<feature type="transmembrane region" description="Helical" evidence="10">
    <location>
        <begin position="650"/>
        <end position="669"/>
    </location>
</feature>
<evidence type="ECO:0000259" key="11">
    <source>
        <dbReference type="Pfam" id="PF00520"/>
    </source>
</evidence>
<keyword evidence="8" id="KW-0175">Coiled coil</keyword>
<dbReference type="InterPro" id="IPR005821">
    <property type="entry name" value="Ion_trans_dom"/>
</dbReference>
<comment type="caution">
    <text evidence="12">The sequence shown here is derived from an EMBL/GenBank/DDBJ whole genome shotgun (WGS) entry which is preliminary data.</text>
</comment>
<evidence type="ECO:0000256" key="4">
    <source>
        <dbReference type="ARBA" id="ARBA00022989"/>
    </source>
</evidence>
<organism evidence="12 13">
    <name type="scientific">Astrephomene gubernaculifera</name>
    <dbReference type="NCBI Taxonomy" id="47775"/>
    <lineage>
        <taxon>Eukaryota</taxon>
        <taxon>Viridiplantae</taxon>
        <taxon>Chlorophyta</taxon>
        <taxon>core chlorophytes</taxon>
        <taxon>Chlorophyceae</taxon>
        <taxon>CS clade</taxon>
        <taxon>Chlamydomonadales</taxon>
        <taxon>Astrephomenaceae</taxon>
        <taxon>Astrephomene</taxon>
    </lineage>
</organism>
<feature type="region of interest" description="Disordered" evidence="9">
    <location>
        <begin position="1160"/>
        <end position="1186"/>
    </location>
</feature>
<feature type="transmembrane region" description="Helical" evidence="10">
    <location>
        <begin position="994"/>
        <end position="1026"/>
    </location>
</feature>
<dbReference type="GO" id="GO:0070679">
    <property type="term" value="F:inositol 1,4,5 trisphosphate binding"/>
    <property type="evidence" value="ECO:0007669"/>
    <property type="project" value="TreeGrafter"/>
</dbReference>
<feature type="compositionally biased region" description="Polar residues" evidence="9">
    <location>
        <begin position="1357"/>
        <end position="1366"/>
    </location>
</feature>
<evidence type="ECO:0000313" key="12">
    <source>
        <dbReference type="EMBL" id="GFR49793.1"/>
    </source>
</evidence>
<feature type="compositionally biased region" description="Polar residues" evidence="9">
    <location>
        <begin position="1177"/>
        <end position="1186"/>
    </location>
</feature>
<keyword evidence="13" id="KW-1185">Reference proteome</keyword>